<keyword evidence="4" id="KW-0645">Protease</keyword>
<dbReference type="InterPro" id="IPR011659">
    <property type="entry name" value="WD40"/>
</dbReference>
<dbReference type="Pfam" id="PF04389">
    <property type="entry name" value="Peptidase_M28"/>
    <property type="match status" value="1"/>
</dbReference>
<evidence type="ECO:0000313" key="5">
    <source>
        <dbReference type="Proteomes" id="UP000318017"/>
    </source>
</evidence>
<comment type="similarity">
    <text evidence="1">Belongs to the TolB family.</text>
</comment>
<dbReference type="Gene3D" id="3.40.630.10">
    <property type="entry name" value="Zn peptidases"/>
    <property type="match status" value="1"/>
</dbReference>
<evidence type="ECO:0000256" key="1">
    <source>
        <dbReference type="ARBA" id="ARBA00009820"/>
    </source>
</evidence>
<reference evidence="4 5" key="1">
    <citation type="submission" date="2019-02" db="EMBL/GenBank/DDBJ databases">
        <title>Deep-cultivation of Planctomycetes and their phenomic and genomic characterization uncovers novel biology.</title>
        <authorList>
            <person name="Wiegand S."/>
            <person name="Jogler M."/>
            <person name="Boedeker C."/>
            <person name="Pinto D."/>
            <person name="Vollmers J."/>
            <person name="Rivas-Marin E."/>
            <person name="Kohn T."/>
            <person name="Peeters S.H."/>
            <person name="Heuer A."/>
            <person name="Rast P."/>
            <person name="Oberbeckmann S."/>
            <person name="Bunk B."/>
            <person name="Jeske O."/>
            <person name="Meyerdierks A."/>
            <person name="Storesund J.E."/>
            <person name="Kallscheuer N."/>
            <person name="Luecker S."/>
            <person name="Lage O.M."/>
            <person name="Pohl T."/>
            <person name="Merkel B.J."/>
            <person name="Hornburger P."/>
            <person name="Mueller R.-W."/>
            <person name="Bruemmer F."/>
            <person name="Labrenz M."/>
            <person name="Spormann A.M."/>
            <person name="Op den Camp H."/>
            <person name="Overmann J."/>
            <person name="Amann R."/>
            <person name="Jetten M.S.M."/>
            <person name="Mascher T."/>
            <person name="Medema M.H."/>
            <person name="Devos D.P."/>
            <person name="Kaster A.-K."/>
            <person name="Ovreas L."/>
            <person name="Rohde M."/>
            <person name="Galperin M.Y."/>
            <person name="Jogler C."/>
        </authorList>
    </citation>
    <scope>NUCLEOTIDE SEQUENCE [LARGE SCALE GENOMIC DNA]</scope>
    <source>
        <strain evidence="4 5">Q31a</strain>
    </source>
</reference>
<dbReference type="PROSITE" id="PS51257">
    <property type="entry name" value="PROKAR_LIPOPROTEIN"/>
    <property type="match status" value="1"/>
</dbReference>
<evidence type="ECO:0000313" key="4">
    <source>
        <dbReference type="EMBL" id="QDV25695.1"/>
    </source>
</evidence>
<feature type="region of interest" description="Disordered" evidence="2">
    <location>
        <begin position="44"/>
        <end position="77"/>
    </location>
</feature>
<dbReference type="SMART" id="SM00228">
    <property type="entry name" value="PDZ"/>
    <property type="match status" value="1"/>
</dbReference>
<dbReference type="InterPro" id="IPR007484">
    <property type="entry name" value="Peptidase_M28"/>
</dbReference>
<feature type="domain" description="PDZ" evidence="3">
    <location>
        <begin position="984"/>
        <end position="1057"/>
    </location>
</feature>
<dbReference type="Proteomes" id="UP000318017">
    <property type="component" value="Chromosome"/>
</dbReference>
<proteinExistence type="inferred from homology"/>
<dbReference type="InterPro" id="IPR036034">
    <property type="entry name" value="PDZ_sf"/>
</dbReference>
<name>A0A518GAQ9_9BACT</name>
<dbReference type="Pfam" id="PF07676">
    <property type="entry name" value="PD40"/>
    <property type="match status" value="4"/>
</dbReference>
<keyword evidence="5" id="KW-1185">Reference proteome</keyword>
<feature type="compositionally biased region" description="Low complexity" evidence="2">
    <location>
        <begin position="58"/>
        <end position="70"/>
    </location>
</feature>
<dbReference type="PANTHER" id="PTHR36842">
    <property type="entry name" value="PROTEIN TOLB HOMOLOG"/>
    <property type="match status" value="1"/>
</dbReference>
<dbReference type="EC" id="3.4.11.10" evidence="4"/>
<dbReference type="SUPFAM" id="SSF53187">
    <property type="entry name" value="Zn-dependent exopeptidases"/>
    <property type="match status" value="1"/>
</dbReference>
<dbReference type="SUPFAM" id="SSF82171">
    <property type="entry name" value="DPP6 N-terminal domain-like"/>
    <property type="match status" value="1"/>
</dbReference>
<evidence type="ECO:0000256" key="2">
    <source>
        <dbReference type="SAM" id="MobiDB-lite"/>
    </source>
</evidence>
<evidence type="ECO:0000259" key="3">
    <source>
        <dbReference type="SMART" id="SM00228"/>
    </source>
</evidence>
<keyword evidence="4" id="KW-0378">Hydrolase</keyword>
<organism evidence="4 5">
    <name type="scientific">Aureliella helgolandensis</name>
    <dbReference type="NCBI Taxonomy" id="2527968"/>
    <lineage>
        <taxon>Bacteria</taxon>
        <taxon>Pseudomonadati</taxon>
        <taxon>Planctomycetota</taxon>
        <taxon>Planctomycetia</taxon>
        <taxon>Pirellulales</taxon>
        <taxon>Pirellulaceae</taxon>
        <taxon>Aureliella</taxon>
    </lineage>
</organism>
<accession>A0A518GAQ9</accession>
<dbReference type="AlphaFoldDB" id="A0A518GAQ9"/>
<dbReference type="SUPFAM" id="SSF50156">
    <property type="entry name" value="PDZ domain-like"/>
    <property type="match status" value="1"/>
</dbReference>
<gene>
    <name evidence="4" type="ORF">Q31a_40220</name>
</gene>
<dbReference type="InterPro" id="IPR011042">
    <property type="entry name" value="6-blade_b-propeller_TolB-like"/>
</dbReference>
<dbReference type="InterPro" id="IPR001478">
    <property type="entry name" value="PDZ"/>
</dbReference>
<dbReference type="EMBL" id="CP036298">
    <property type="protein sequence ID" value="QDV25695.1"/>
    <property type="molecule type" value="Genomic_DNA"/>
</dbReference>
<dbReference type="PANTHER" id="PTHR36842:SF1">
    <property type="entry name" value="PROTEIN TOLB"/>
    <property type="match status" value="1"/>
</dbReference>
<dbReference type="GO" id="GO:0004177">
    <property type="term" value="F:aminopeptidase activity"/>
    <property type="evidence" value="ECO:0007669"/>
    <property type="project" value="UniProtKB-KW"/>
</dbReference>
<dbReference type="Gene3D" id="2.120.10.30">
    <property type="entry name" value="TolB, C-terminal domain"/>
    <property type="match status" value="2"/>
</dbReference>
<dbReference type="Pfam" id="PF13180">
    <property type="entry name" value="PDZ_2"/>
    <property type="match status" value="1"/>
</dbReference>
<dbReference type="KEGG" id="ahel:Q31a_40220"/>
<sequence>MMHRPCPKIEFTSISSALLRHFSSCHIALGCLILVLGNFSPPAAAQNSDTRPANAIAPPESTPQSTSSQTGAVTQEGSPHIASEVLLGAESQNQSRLLSQIRQLTFEGKRTGEGYFSQDGSQMVFQSERQDDNPFYQIYWMDLQTGDTHRVSPGIGKTTCAWIHPSGQQILFASTQYDPQAIDKQQQEIDFRASGEIRRYTWDYDPTYDLVEFEVDSGDYRRLTDSVGYDAEGSYSPDGSQICFASNRRAYTGELSAKEQALFDIDPASAMDLYIMDRDGSNLQRLTTAIGYDGGPFFSADGQKICWRRFDESGALAEIMVMNRDGSEQRAITQLGAMSWAPYFHPSGDYLIFTTNVHGFSNFELYLVDTAGAHDPVRVTSRDGFDGLPVFTPNGTGLVWTSNGNNSQSQLFEAQWNDAAARELLELDAQPSSSGAEVAQESARSTVPGFTAADIGRHVDYLCRPELGGRLTGTEGERKATAYVAAYLENLGLQPAGQDGTFFHEFEFVSDVRLGDDNSLTSDGHQYTVDEDWRPVFFSREGAVAPTEVVFAGYGIVAPEEQGQAEYDSYVHLDVQDKWVLVFRQMPQDISPERRQHLARYSGERYKAMVARDRGAAGLIFVSGPTSPVRSRLLPLQMDGTLGGSSLSVVTIADDLAGEWMQRAGESLAELQQELDSGDPSMGFALPGVTLAAQIDIEPITSHGRNVLALLPSGEKASAEMIVVGAHIDHLGTGKGSGSLAKEEEQGGVHRGADDNASGVAAILEVAQYLAQQSQDAKLDAKRDILLAAWSGEELGLRGSQAFVDDFSSLFPERVTNASTSTLKDANPHSDIPAHTPEALAHHAHETTPTTLYPNIAACLNLDMVGRLRDSLVLQGIGSSNYWAGAIERRNAVVRLSLTLQNDCHLPTDASSFFMRGVPILSAFTGSHSEYHTPRDVPELLNYEGAAQVAKLMGLIARDLVQADAAPDYHEQPAQPEMRANLAAYLGTVPDYAQTDIQGLKLSGVTAGAPAADAGLLAGDIIVELAGKQIENIYDYTYAIEALKIGQPTKVKIKRGDETLELEIIPGSRQ</sequence>
<keyword evidence="4" id="KW-0031">Aminopeptidase</keyword>
<dbReference type="Gene3D" id="2.30.42.10">
    <property type="match status" value="1"/>
</dbReference>
<dbReference type="OrthoDB" id="108903at2"/>
<protein>
    <submittedName>
        <fullName evidence="4">Bacterial leucyl aminopeptidase</fullName>
        <ecNumber evidence="4">3.4.11.10</ecNumber>
    </submittedName>
</protein>